<protein>
    <submittedName>
        <fullName evidence="1">Ester cyclase</fullName>
    </submittedName>
</protein>
<dbReference type="Proteomes" id="UP001596067">
    <property type="component" value="Unassembled WGS sequence"/>
</dbReference>
<name>A0ABW1F8H3_9ACTN</name>
<dbReference type="Gene3D" id="3.10.450.50">
    <property type="match status" value="1"/>
</dbReference>
<proteinExistence type="predicted"/>
<accession>A0ABW1F8H3</accession>
<dbReference type="Pfam" id="PF07366">
    <property type="entry name" value="SnoaL"/>
    <property type="match status" value="1"/>
</dbReference>
<dbReference type="EMBL" id="JBHSOD010000052">
    <property type="protein sequence ID" value="MFC5889134.1"/>
    <property type="molecule type" value="Genomic_DNA"/>
</dbReference>
<evidence type="ECO:0000313" key="2">
    <source>
        <dbReference type="Proteomes" id="UP001596067"/>
    </source>
</evidence>
<dbReference type="PANTHER" id="PTHR38436:SF1">
    <property type="entry name" value="ESTER CYCLASE"/>
    <property type="match status" value="1"/>
</dbReference>
<comment type="caution">
    <text evidence="1">The sequence shown here is derived from an EMBL/GenBank/DDBJ whole genome shotgun (WGS) entry which is preliminary data.</text>
</comment>
<keyword evidence="2" id="KW-1185">Reference proteome</keyword>
<organism evidence="1 2">
    <name type="scientific">Kitasatospora aburaviensis</name>
    <dbReference type="NCBI Taxonomy" id="67265"/>
    <lineage>
        <taxon>Bacteria</taxon>
        <taxon>Bacillati</taxon>
        <taxon>Actinomycetota</taxon>
        <taxon>Actinomycetes</taxon>
        <taxon>Kitasatosporales</taxon>
        <taxon>Streptomycetaceae</taxon>
        <taxon>Kitasatospora</taxon>
    </lineage>
</organism>
<sequence>MDNTQQQQQQNKQLVTGFFTALNEGRLDDLGDYLAADIVDHNKIIHGEPDEPGAAFAAIAMQLEALKPYHAKVEELIAEGDQVVARITQSGTSSGAHPRMPVPTGRRFENEAIFILTVRAGRISELRGVSDRLGLFLQLGWDWPTID</sequence>
<dbReference type="SUPFAM" id="SSF54427">
    <property type="entry name" value="NTF2-like"/>
    <property type="match status" value="1"/>
</dbReference>
<dbReference type="InterPro" id="IPR009959">
    <property type="entry name" value="Cyclase_SnoaL-like"/>
</dbReference>
<dbReference type="PANTHER" id="PTHR38436">
    <property type="entry name" value="POLYKETIDE CYCLASE SNOAL-LIKE DOMAIN"/>
    <property type="match status" value="1"/>
</dbReference>
<dbReference type="InterPro" id="IPR032710">
    <property type="entry name" value="NTF2-like_dom_sf"/>
</dbReference>
<reference evidence="2" key="1">
    <citation type="journal article" date="2019" name="Int. J. Syst. Evol. Microbiol.">
        <title>The Global Catalogue of Microorganisms (GCM) 10K type strain sequencing project: providing services to taxonomists for standard genome sequencing and annotation.</title>
        <authorList>
            <consortium name="The Broad Institute Genomics Platform"/>
            <consortium name="The Broad Institute Genome Sequencing Center for Infectious Disease"/>
            <person name="Wu L."/>
            <person name="Ma J."/>
        </authorList>
    </citation>
    <scope>NUCLEOTIDE SEQUENCE [LARGE SCALE GENOMIC DNA]</scope>
    <source>
        <strain evidence="2">CGMCC 4.1469</strain>
    </source>
</reference>
<evidence type="ECO:0000313" key="1">
    <source>
        <dbReference type="EMBL" id="MFC5889134.1"/>
    </source>
</evidence>
<dbReference type="RefSeq" id="WP_345328212.1">
    <property type="nucleotide sequence ID" value="NZ_BAAAVH010000016.1"/>
</dbReference>
<gene>
    <name evidence="1" type="ORF">ACFP0N_29605</name>
</gene>